<dbReference type="STRING" id="522772.Dacet_0348"/>
<dbReference type="PRINTS" id="PR01032">
    <property type="entry name" value="PHAGEIV"/>
</dbReference>
<dbReference type="InParanoid" id="D4H364"/>
<dbReference type="Pfam" id="PF00263">
    <property type="entry name" value="Secretin"/>
    <property type="match status" value="1"/>
</dbReference>
<dbReference type="RefSeq" id="WP_013009693.1">
    <property type="nucleotide sequence ID" value="NC_013943.1"/>
</dbReference>
<dbReference type="eggNOG" id="COG4796">
    <property type="taxonomic scope" value="Bacteria"/>
</dbReference>
<dbReference type="Gene3D" id="3.30.1370.130">
    <property type="match status" value="1"/>
</dbReference>
<evidence type="ECO:0000259" key="3">
    <source>
        <dbReference type="Pfam" id="PF00263"/>
    </source>
</evidence>
<dbReference type="OrthoDB" id="9779724at2"/>
<feature type="domain" description="Type II/III secretion system secretin-like" evidence="3">
    <location>
        <begin position="335"/>
        <end position="507"/>
    </location>
</feature>
<evidence type="ECO:0000256" key="1">
    <source>
        <dbReference type="RuleBase" id="RU004003"/>
    </source>
</evidence>
<dbReference type="KEGG" id="dap:Dacet_0348"/>
<dbReference type="AlphaFoldDB" id="D4H364"/>
<dbReference type="Proteomes" id="UP000002012">
    <property type="component" value="Chromosome"/>
</dbReference>
<dbReference type="PROSITE" id="PS51257">
    <property type="entry name" value="PROKAR_LIPOPROTEIN"/>
    <property type="match status" value="1"/>
</dbReference>
<dbReference type="InterPro" id="IPR001775">
    <property type="entry name" value="GspD/PilQ"/>
</dbReference>
<evidence type="ECO:0000313" key="5">
    <source>
        <dbReference type="Proteomes" id="UP000002012"/>
    </source>
</evidence>
<dbReference type="GO" id="GO:0009306">
    <property type="term" value="P:protein secretion"/>
    <property type="evidence" value="ECO:0007669"/>
    <property type="project" value="InterPro"/>
</dbReference>
<proteinExistence type="inferred from homology"/>
<dbReference type="PRINTS" id="PR00811">
    <property type="entry name" value="BCTERIALGSPD"/>
</dbReference>
<comment type="similarity">
    <text evidence="1">Belongs to the bacterial secretin family.</text>
</comment>
<dbReference type="PANTHER" id="PTHR30332:SF17">
    <property type="entry name" value="TYPE IV PILIATION SYSTEM PROTEIN DR_0774-RELATED"/>
    <property type="match status" value="1"/>
</dbReference>
<keyword evidence="5" id="KW-1185">Reference proteome</keyword>
<organism evidence="4 5">
    <name type="scientific">Denitrovibrio acetiphilus (strain DSM 12809 / NBRC 114555 / N2460)</name>
    <dbReference type="NCBI Taxonomy" id="522772"/>
    <lineage>
        <taxon>Bacteria</taxon>
        <taxon>Pseudomonadati</taxon>
        <taxon>Deferribacterota</taxon>
        <taxon>Deferribacteres</taxon>
        <taxon>Deferribacterales</taxon>
        <taxon>Geovibrionaceae</taxon>
        <taxon>Denitrovibrio</taxon>
    </lineage>
</organism>
<dbReference type="PANTHER" id="PTHR30332">
    <property type="entry name" value="PROBABLE GENERAL SECRETION PATHWAY PROTEIN D"/>
    <property type="match status" value="1"/>
</dbReference>
<dbReference type="GO" id="GO:0015627">
    <property type="term" value="C:type II protein secretion system complex"/>
    <property type="evidence" value="ECO:0007669"/>
    <property type="project" value="TreeGrafter"/>
</dbReference>
<dbReference type="InterPro" id="IPR004846">
    <property type="entry name" value="T2SS/T3SS_dom"/>
</dbReference>
<feature type="signal peptide" evidence="2">
    <location>
        <begin position="1"/>
        <end position="20"/>
    </location>
</feature>
<reference evidence="4 5" key="1">
    <citation type="journal article" date="2010" name="Stand. Genomic Sci.">
        <title>Complete genome sequence of Denitrovibrio acetiphilus type strain (N2460).</title>
        <authorList>
            <person name="Kiss H."/>
            <person name="Lang E."/>
            <person name="Lapidus A."/>
            <person name="Copeland A."/>
            <person name="Nolan M."/>
            <person name="Glavina Del Rio T."/>
            <person name="Chen F."/>
            <person name="Lucas S."/>
            <person name="Tice H."/>
            <person name="Cheng J.F."/>
            <person name="Han C."/>
            <person name="Goodwin L."/>
            <person name="Pitluck S."/>
            <person name="Liolios K."/>
            <person name="Pati A."/>
            <person name="Ivanova N."/>
            <person name="Mavromatis K."/>
            <person name="Chen A."/>
            <person name="Palaniappan K."/>
            <person name="Land M."/>
            <person name="Hauser L."/>
            <person name="Chang Y.J."/>
            <person name="Jeffries C.D."/>
            <person name="Detter J.C."/>
            <person name="Brettin T."/>
            <person name="Spring S."/>
            <person name="Rohde M."/>
            <person name="Goker M."/>
            <person name="Woyke T."/>
            <person name="Bristow J."/>
            <person name="Eisen J.A."/>
            <person name="Markowitz V."/>
            <person name="Hugenholtz P."/>
            <person name="Kyrpides N.C."/>
            <person name="Klenk H.P."/>
        </authorList>
    </citation>
    <scope>NUCLEOTIDE SEQUENCE [LARGE SCALE GENOMIC DNA]</scope>
    <source>
        <strain evidence="5">DSM 12809 / NBRC 114555 / N2460</strain>
    </source>
</reference>
<dbReference type="EMBL" id="CP001968">
    <property type="protein sequence ID" value="ADD67148.1"/>
    <property type="molecule type" value="Genomic_DNA"/>
</dbReference>
<dbReference type="InterPro" id="IPR050810">
    <property type="entry name" value="Bact_Secretion_Sys_Channel"/>
</dbReference>
<dbReference type="FunCoup" id="D4H364">
    <property type="interactions" value="86"/>
</dbReference>
<protein>
    <submittedName>
        <fullName evidence="4">Type II and III secretion system protein</fullName>
    </submittedName>
</protein>
<sequence precursor="true">MAICRLLIVLLCMTALGCVAKQIDAPENVSLIPNVESPPSPAPKLLSPPPPVYKTEIAEYDPMDDTYVTLDSVEESLSSILYMIASEAGLNLIISPDINVKNPFTITVNNMPARDALDIIAENTGIYYEVTGSSLKMLGSVTKTFKFPYVRMKTTQNSEIGGDVFGSAEANLRGDYSLKYENLPESSDVQTQIINSVHAIIFAGETEDILGSRVGETNAIGSGSGHFRGAEGYIFNRFTGILKVTTTPKKMKIVSSYMEDVIRELNKQVLIEAKLVEVTLNDTSAYGINWRGTADGKSIGLSLGTDGGAAVLPGGLTAVGAISSFDYSDWFAFMAAYGRVESVGNPRIRVMNGQSAMITSGQLKPFWEMERETDDDTDDVTVTYTRVTVLDGIMLGVTPHVKEDGTITLNIVPVFSDVEETPEQQLDENGVVVASYPNINLKEAGTVLNLESGSTVVMGGLISNVETEDETKVPLLGDVPFLGYLFKSKYKYTQKRELVIFLTATIISG</sequence>
<keyword evidence="2" id="KW-0732">Signal</keyword>
<dbReference type="HOGENOM" id="CLU_006756_3_4_0"/>
<accession>D4H364</accession>
<feature type="chain" id="PRO_5003057611" evidence="2">
    <location>
        <begin position="21"/>
        <end position="509"/>
    </location>
</feature>
<dbReference type="PaxDb" id="522772-Dacet_0348"/>
<name>D4H364_DENA2</name>
<evidence type="ECO:0000313" key="4">
    <source>
        <dbReference type="EMBL" id="ADD67148.1"/>
    </source>
</evidence>
<evidence type="ECO:0000256" key="2">
    <source>
        <dbReference type="SAM" id="SignalP"/>
    </source>
</evidence>
<gene>
    <name evidence="4" type="ordered locus">Dacet_0348</name>
</gene>